<proteinExistence type="predicted"/>
<comment type="caution">
    <text evidence="1">The sequence shown here is derived from an EMBL/GenBank/DDBJ whole genome shotgun (WGS) entry which is preliminary data.</text>
</comment>
<evidence type="ECO:0000313" key="2">
    <source>
        <dbReference type="Proteomes" id="UP001056778"/>
    </source>
</evidence>
<dbReference type="EMBL" id="CM043015">
    <property type="protein sequence ID" value="KAI4471651.1"/>
    <property type="molecule type" value="Genomic_DNA"/>
</dbReference>
<gene>
    <name evidence="1" type="ORF">MML48_1g14178</name>
</gene>
<sequence length="77" mass="8824">METCKLSEGALRTIMQGAQVDCPIMQVLGSKKITTINSDKDRYRILLSDGLFHISFAMFTTQRSMKKWNRGSYQCFP</sequence>
<protein>
    <submittedName>
        <fullName evidence="1">Replication factor-a protein 1 n-terminal domain</fullName>
    </submittedName>
</protein>
<name>A0ACB9TXT0_HOLOL</name>
<dbReference type="Proteomes" id="UP001056778">
    <property type="component" value="Chromosome 1"/>
</dbReference>
<accession>A0ACB9TXT0</accession>
<keyword evidence="2" id="KW-1185">Reference proteome</keyword>
<reference evidence="1" key="1">
    <citation type="submission" date="2022-04" db="EMBL/GenBank/DDBJ databases">
        <title>Chromosome-scale genome assembly of Holotrichia oblita Faldermann.</title>
        <authorList>
            <person name="Rongchong L."/>
        </authorList>
    </citation>
    <scope>NUCLEOTIDE SEQUENCE</scope>
    <source>
        <strain evidence="1">81SQS9</strain>
    </source>
</reference>
<evidence type="ECO:0000313" key="1">
    <source>
        <dbReference type="EMBL" id="KAI4471651.1"/>
    </source>
</evidence>
<organism evidence="1 2">
    <name type="scientific">Holotrichia oblita</name>
    <name type="common">Chafer beetle</name>
    <dbReference type="NCBI Taxonomy" id="644536"/>
    <lineage>
        <taxon>Eukaryota</taxon>
        <taxon>Metazoa</taxon>
        <taxon>Ecdysozoa</taxon>
        <taxon>Arthropoda</taxon>
        <taxon>Hexapoda</taxon>
        <taxon>Insecta</taxon>
        <taxon>Pterygota</taxon>
        <taxon>Neoptera</taxon>
        <taxon>Endopterygota</taxon>
        <taxon>Coleoptera</taxon>
        <taxon>Polyphaga</taxon>
        <taxon>Scarabaeiformia</taxon>
        <taxon>Scarabaeidae</taxon>
        <taxon>Melolonthinae</taxon>
        <taxon>Holotrichia</taxon>
    </lineage>
</organism>